<dbReference type="AlphaFoldDB" id="A0A7G9S1V6"/>
<evidence type="ECO:0000256" key="5">
    <source>
        <dbReference type="ARBA" id="ARBA00023052"/>
    </source>
</evidence>
<proteinExistence type="predicted"/>
<protein>
    <submittedName>
        <fullName evidence="6">1-deoxy-D-xylulose-5-phosphate synthase</fullName>
    </submittedName>
</protein>
<dbReference type="EMBL" id="CP060715">
    <property type="protein sequence ID" value="QNN61831.1"/>
    <property type="molecule type" value="Genomic_DNA"/>
</dbReference>
<reference evidence="6 7" key="1">
    <citation type="submission" date="2020-08" db="EMBL/GenBank/DDBJ databases">
        <title>Genome sequence of Erysipelothrix inopinata DSM 15511T.</title>
        <authorList>
            <person name="Hyun D.-W."/>
            <person name="Bae J.-W."/>
        </authorList>
    </citation>
    <scope>NUCLEOTIDE SEQUENCE [LARGE SCALE GENOMIC DNA]</scope>
    <source>
        <strain evidence="6 7">DSM 15511</strain>
    </source>
</reference>
<sequence>MLNQFENPIDLKELSVKEMNKISDEIASFLASKSRFDIETIIKNLNVLETTVALHHVYDFQRDHLIFDGGTQVLVHKILTGRASELELRTNTPIYLDPTNPYDAYKGGDIGEGLGVALGYALNDNGRTVIMMDDNALNYGLTYETLMQIGRLQPDLTIILIDEQQSLLRHYSSVDSLVKSIRISKTYTGLKKDMKAILDSNAFSRPLLTTLTKIRDAVKETVLEPTIFTQFGINYHGPINGQNMNELIKVFELSTKFSGPNIIHVQTRLKHRSERKLEFPAFKTDMTRPENYTTTQEAFDELLSAEAKVRDNLFVLADTISIQDHFIDFALQNTQSYLSTSGSTQSLVTIAAGMVESGKQVVLMMKSYRFLESYPQLVNQFVLNKLPITILISDSGLSPQGEYYKQGIMNPNYFDNINMYTGSSIGENYQLLQLLLNEPGINVLNYSSGYEKLVVETAPDNLLEGYFALPLNDDSNGVVITFGNSVQQFKSRISNNELNIALYNAIDMNHVDDVVIEALIRLNKLVVVYNTESTNNALYHNIQEYCAATHQFLNLKLIDLSNVDLNASSKDIKTRNHLHVDDALKLFTLN</sequence>
<dbReference type="Proteomes" id="UP000515928">
    <property type="component" value="Chromosome"/>
</dbReference>
<dbReference type="GO" id="GO:0019288">
    <property type="term" value="P:isopentenyl diphosphate biosynthetic process, methylerythritol 4-phosphate pathway"/>
    <property type="evidence" value="ECO:0007669"/>
    <property type="project" value="TreeGrafter"/>
</dbReference>
<accession>A0A7G9S1V6</accession>
<dbReference type="GO" id="GO:0005829">
    <property type="term" value="C:cytosol"/>
    <property type="evidence" value="ECO:0007669"/>
    <property type="project" value="TreeGrafter"/>
</dbReference>
<dbReference type="PANTHER" id="PTHR43322:SF5">
    <property type="entry name" value="1-DEOXY-D-XYLULOSE-5-PHOSPHATE SYNTHASE, CHLOROPLASTIC"/>
    <property type="match status" value="1"/>
</dbReference>
<evidence type="ECO:0000256" key="2">
    <source>
        <dbReference type="ARBA" id="ARBA00011738"/>
    </source>
</evidence>
<keyword evidence="3" id="KW-0808">Transferase</keyword>
<dbReference type="GO" id="GO:0008661">
    <property type="term" value="F:1-deoxy-D-xylulose-5-phosphate synthase activity"/>
    <property type="evidence" value="ECO:0007669"/>
    <property type="project" value="InterPro"/>
</dbReference>
<evidence type="ECO:0000256" key="1">
    <source>
        <dbReference type="ARBA" id="ARBA00001946"/>
    </source>
</evidence>
<comment type="subunit">
    <text evidence="2">Homodimer.</text>
</comment>
<dbReference type="InterPro" id="IPR029061">
    <property type="entry name" value="THDP-binding"/>
</dbReference>
<dbReference type="SUPFAM" id="SSF52518">
    <property type="entry name" value="Thiamin diphosphate-binding fold (THDP-binding)"/>
    <property type="match status" value="1"/>
</dbReference>
<evidence type="ECO:0000313" key="6">
    <source>
        <dbReference type="EMBL" id="QNN61831.1"/>
    </source>
</evidence>
<dbReference type="Pfam" id="PF13292">
    <property type="entry name" value="DXP_synthase_N"/>
    <property type="match status" value="1"/>
</dbReference>
<evidence type="ECO:0000313" key="7">
    <source>
        <dbReference type="Proteomes" id="UP000515928"/>
    </source>
</evidence>
<evidence type="ECO:0000256" key="3">
    <source>
        <dbReference type="ARBA" id="ARBA00022679"/>
    </source>
</evidence>
<dbReference type="PANTHER" id="PTHR43322">
    <property type="entry name" value="1-D-DEOXYXYLULOSE 5-PHOSPHATE SYNTHASE-RELATED"/>
    <property type="match status" value="1"/>
</dbReference>
<keyword evidence="5" id="KW-0786">Thiamine pyrophosphate</keyword>
<keyword evidence="7" id="KW-1185">Reference proteome</keyword>
<dbReference type="Gene3D" id="3.40.50.970">
    <property type="match status" value="2"/>
</dbReference>
<name>A0A7G9S1V6_9FIRM</name>
<dbReference type="KEGG" id="eio:H9L01_08150"/>
<gene>
    <name evidence="6" type="ORF">H9L01_08150</name>
</gene>
<comment type="cofactor">
    <cofactor evidence="1">
        <name>Mg(2+)</name>
        <dbReference type="ChEBI" id="CHEBI:18420"/>
    </cofactor>
</comment>
<dbReference type="InterPro" id="IPR005477">
    <property type="entry name" value="Dxylulose-5-P_synthase"/>
</dbReference>
<dbReference type="GO" id="GO:0016114">
    <property type="term" value="P:terpenoid biosynthetic process"/>
    <property type="evidence" value="ECO:0007669"/>
    <property type="project" value="InterPro"/>
</dbReference>
<keyword evidence="4" id="KW-0460">Magnesium</keyword>
<organism evidence="6 7">
    <name type="scientific">Erysipelothrix inopinata</name>
    <dbReference type="NCBI Taxonomy" id="225084"/>
    <lineage>
        <taxon>Bacteria</taxon>
        <taxon>Bacillati</taxon>
        <taxon>Bacillota</taxon>
        <taxon>Erysipelotrichia</taxon>
        <taxon>Erysipelotrichales</taxon>
        <taxon>Erysipelotrichaceae</taxon>
        <taxon>Erysipelothrix</taxon>
    </lineage>
</organism>
<evidence type="ECO:0000256" key="4">
    <source>
        <dbReference type="ARBA" id="ARBA00022842"/>
    </source>
</evidence>